<dbReference type="Proteomes" id="UP001179830">
    <property type="component" value="Chromosome"/>
</dbReference>
<evidence type="ECO:0000256" key="1">
    <source>
        <dbReference type="ARBA" id="ARBA00022729"/>
    </source>
</evidence>
<name>A0ABY8LII2_9GAMM</name>
<gene>
    <name evidence="3" type="ORF">QEN58_13070</name>
</gene>
<dbReference type="SUPFAM" id="SSF53850">
    <property type="entry name" value="Periplasmic binding protein-like II"/>
    <property type="match status" value="1"/>
</dbReference>
<evidence type="ECO:0000313" key="4">
    <source>
        <dbReference type="Proteomes" id="UP001179830"/>
    </source>
</evidence>
<keyword evidence="4" id="KW-1185">Reference proteome</keyword>
<organism evidence="3 4">
    <name type="scientific">Halomonas alkaliantarctica</name>
    <dbReference type="NCBI Taxonomy" id="232346"/>
    <lineage>
        <taxon>Bacteria</taxon>
        <taxon>Pseudomonadati</taxon>
        <taxon>Pseudomonadota</taxon>
        <taxon>Gammaproteobacteria</taxon>
        <taxon>Oceanospirillales</taxon>
        <taxon>Halomonadaceae</taxon>
        <taxon>Halomonas</taxon>
    </lineage>
</organism>
<dbReference type="Gene3D" id="3.40.190.10">
    <property type="entry name" value="Periplasmic binding protein-like II"/>
    <property type="match status" value="2"/>
</dbReference>
<dbReference type="InterPro" id="IPR026045">
    <property type="entry name" value="Ferric-bd"/>
</dbReference>
<sequence length="327" mass="35238">MKYSGYAATYTLLTMVLAGAATNAAAGEVNLYTSNSEDAVALVLDAVAEQAPDIKINVIGGGSGSLLRRIEAEQSAPAADLFWSSGFSTLAGFSHLFTAYHSSEVDALLPALQADNAPWTGTNTHVTVIMVNSDVLDGDPPQTWEALMDERWAGQVTMADPANSSSSYAQLYGIYQLYGEEGVRNLADIVELQGSTSGVYKAVAQGEYPLGMTMEYAAQRYIHGGQSDISKIYPADGTFLSPEGMAFIQNGPNPEEAKQVYDLLLSHDVQEQLFDLTFRRPSRADLDDAIANSGLPLMKDLNIIEVDEAEAGEQRDYLLELWADARG</sequence>
<evidence type="ECO:0000313" key="3">
    <source>
        <dbReference type="EMBL" id="WGI24265.1"/>
    </source>
</evidence>
<dbReference type="PANTHER" id="PTHR30006">
    <property type="entry name" value="THIAMINE-BINDING PERIPLASMIC PROTEIN-RELATED"/>
    <property type="match status" value="1"/>
</dbReference>
<dbReference type="PIRSF" id="PIRSF002825">
    <property type="entry name" value="CfbpA"/>
    <property type="match status" value="1"/>
</dbReference>
<dbReference type="Pfam" id="PF13343">
    <property type="entry name" value="SBP_bac_6"/>
    <property type="match status" value="1"/>
</dbReference>
<reference evidence="3" key="1">
    <citation type="submission" date="2023-04" db="EMBL/GenBank/DDBJ databases">
        <title>Complete genome sequence of Halomonas alkaliantarctica MSP3 isolated from marine sediment, Jeju Island.</title>
        <authorList>
            <person name="Park S.-J."/>
        </authorList>
    </citation>
    <scope>NUCLEOTIDE SEQUENCE</scope>
    <source>
        <strain evidence="3">MSP3</strain>
    </source>
</reference>
<dbReference type="EMBL" id="CP122961">
    <property type="protein sequence ID" value="WGI24265.1"/>
    <property type="molecule type" value="Genomic_DNA"/>
</dbReference>
<feature type="chain" id="PRO_5046173207" evidence="2">
    <location>
        <begin position="27"/>
        <end position="327"/>
    </location>
</feature>
<feature type="signal peptide" evidence="2">
    <location>
        <begin position="1"/>
        <end position="26"/>
    </location>
</feature>
<dbReference type="RefSeq" id="WP_280104072.1">
    <property type="nucleotide sequence ID" value="NZ_CP122961.1"/>
</dbReference>
<proteinExistence type="predicted"/>
<keyword evidence="1 2" id="KW-0732">Signal</keyword>
<protein>
    <submittedName>
        <fullName evidence="3">Extracellular solute-binding protein</fullName>
    </submittedName>
</protein>
<accession>A0ABY8LII2</accession>
<evidence type="ECO:0000256" key="2">
    <source>
        <dbReference type="SAM" id="SignalP"/>
    </source>
</evidence>